<comment type="caution">
    <text evidence="2">The sequence shown here is derived from an EMBL/GenBank/DDBJ whole genome shotgun (WGS) entry which is preliminary data.</text>
</comment>
<keyword evidence="3" id="KW-1185">Reference proteome</keyword>
<protein>
    <submittedName>
        <fullName evidence="2">Uncharacterized protein</fullName>
    </submittedName>
</protein>
<sequence>MASLTINIKSMRVCLITAELIRGKTNSKQLEGFRKTPGEERESGKEGRKKSEKERHRVSSAKLHVDRILDTVSTDYPDESAGLGHSDTRTFGHSIDRR</sequence>
<feature type="compositionally biased region" description="Basic and acidic residues" evidence="1">
    <location>
        <begin position="31"/>
        <end position="69"/>
    </location>
</feature>
<organism evidence="2 3">
    <name type="scientific">Plakobranchus ocellatus</name>
    <dbReference type="NCBI Taxonomy" id="259542"/>
    <lineage>
        <taxon>Eukaryota</taxon>
        <taxon>Metazoa</taxon>
        <taxon>Spiralia</taxon>
        <taxon>Lophotrochozoa</taxon>
        <taxon>Mollusca</taxon>
        <taxon>Gastropoda</taxon>
        <taxon>Heterobranchia</taxon>
        <taxon>Euthyneura</taxon>
        <taxon>Panpulmonata</taxon>
        <taxon>Sacoglossa</taxon>
        <taxon>Placobranchoidea</taxon>
        <taxon>Plakobranchidae</taxon>
        <taxon>Plakobranchus</taxon>
    </lineage>
</organism>
<evidence type="ECO:0000256" key="1">
    <source>
        <dbReference type="SAM" id="MobiDB-lite"/>
    </source>
</evidence>
<evidence type="ECO:0000313" key="3">
    <source>
        <dbReference type="Proteomes" id="UP000735302"/>
    </source>
</evidence>
<name>A0AAV3ZWF7_9GAST</name>
<proteinExistence type="predicted"/>
<accession>A0AAV3ZWF7</accession>
<feature type="compositionally biased region" description="Basic and acidic residues" evidence="1">
    <location>
        <begin position="86"/>
        <end position="98"/>
    </location>
</feature>
<feature type="region of interest" description="Disordered" evidence="1">
    <location>
        <begin position="26"/>
        <end position="98"/>
    </location>
</feature>
<dbReference type="AlphaFoldDB" id="A0AAV3ZWF7"/>
<evidence type="ECO:0000313" key="2">
    <source>
        <dbReference type="EMBL" id="GFN99026.1"/>
    </source>
</evidence>
<reference evidence="2 3" key="1">
    <citation type="journal article" date="2021" name="Elife">
        <title>Chloroplast acquisition without the gene transfer in kleptoplastic sea slugs, Plakobranchus ocellatus.</title>
        <authorList>
            <person name="Maeda T."/>
            <person name="Takahashi S."/>
            <person name="Yoshida T."/>
            <person name="Shimamura S."/>
            <person name="Takaki Y."/>
            <person name="Nagai Y."/>
            <person name="Toyoda A."/>
            <person name="Suzuki Y."/>
            <person name="Arimoto A."/>
            <person name="Ishii H."/>
            <person name="Satoh N."/>
            <person name="Nishiyama T."/>
            <person name="Hasebe M."/>
            <person name="Maruyama T."/>
            <person name="Minagawa J."/>
            <person name="Obokata J."/>
            <person name="Shigenobu S."/>
        </authorList>
    </citation>
    <scope>NUCLEOTIDE SEQUENCE [LARGE SCALE GENOMIC DNA]</scope>
</reference>
<dbReference type="EMBL" id="BLXT01002928">
    <property type="protein sequence ID" value="GFN99026.1"/>
    <property type="molecule type" value="Genomic_DNA"/>
</dbReference>
<gene>
    <name evidence="2" type="ORF">PoB_002553200</name>
</gene>
<dbReference type="Proteomes" id="UP000735302">
    <property type="component" value="Unassembled WGS sequence"/>
</dbReference>